<dbReference type="InterPro" id="IPR001433">
    <property type="entry name" value="OxRdtase_FAD/NAD-bd"/>
</dbReference>
<dbReference type="InterPro" id="IPR001709">
    <property type="entry name" value="Flavoprot_Pyr_Nucl_cyt_Rdtase"/>
</dbReference>
<dbReference type="Gene3D" id="3.40.50.80">
    <property type="entry name" value="Nucleotide-binding domain of ferredoxin-NADP reductase (FNR) module"/>
    <property type="match status" value="1"/>
</dbReference>
<name>A0A956NFQ1_UNCEI</name>
<gene>
    <name evidence="2" type="ORF">KDA27_12265</name>
</gene>
<dbReference type="AlphaFoldDB" id="A0A956NFQ1"/>
<dbReference type="Proteomes" id="UP000739538">
    <property type="component" value="Unassembled WGS sequence"/>
</dbReference>
<dbReference type="Pfam" id="PF00175">
    <property type="entry name" value="NAD_binding_1"/>
    <property type="match status" value="1"/>
</dbReference>
<dbReference type="SUPFAM" id="SSF52343">
    <property type="entry name" value="Ferredoxin reductase-like, C-terminal NADP-linked domain"/>
    <property type="match status" value="1"/>
</dbReference>
<dbReference type="InterPro" id="IPR050415">
    <property type="entry name" value="MRET"/>
</dbReference>
<reference evidence="2" key="2">
    <citation type="journal article" date="2021" name="Microbiome">
        <title>Successional dynamics and alternative stable states in a saline activated sludge microbial community over 9 years.</title>
        <authorList>
            <person name="Wang Y."/>
            <person name="Ye J."/>
            <person name="Ju F."/>
            <person name="Liu L."/>
            <person name="Boyd J.A."/>
            <person name="Deng Y."/>
            <person name="Parks D.H."/>
            <person name="Jiang X."/>
            <person name="Yin X."/>
            <person name="Woodcroft B.J."/>
            <person name="Tyson G.W."/>
            <person name="Hugenholtz P."/>
            <person name="Polz M.F."/>
            <person name="Zhang T."/>
        </authorList>
    </citation>
    <scope>NUCLEOTIDE SEQUENCE</scope>
    <source>
        <strain evidence="2">HKST-UBA02</strain>
    </source>
</reference>
<comment type="caution">
    <text evidence="2">The sequence shown here is derived from an EMBL/GenBank/DDBJ whole genome shotgun (WGS) entry which is preliminary data.</text>
</comment>
<dbReference type="InterPro" id="IPR017938">
    <property type="entry name" value="Riboflavin_synthase-like_b-brl"/>
</dbReference>
<dbReference type="Pfam" id="PF00970">
    <property type="entry name" value="FAD_binding_6"/>
    <property type="match status" value="1"/>
</dbReference>
<dbReference type="PRINTS" id="PR00406">
    <property type="entry name" value="CYTB5RDTASE"/>
</dbReference>
<proteinExistence type="predicted"/>
<reference evidence="2" key="1">
    <citation type="submission" date="2020-04" db="EMBL/GenBank/DDBJ databases">
        <authorList>
            <person name="Zhang T."/>
        </authorList>
    </citation>
    <scope>NUCLEOTIDE SEQUENCE</scope>
    <source>
        <strain evidence="2">HKST-UBA02</strain>
    </source>
</reference>
<evidence type="ECO:0000259" key="1">
    <source>
        <dbReference type="PROSITE" id="PS51384"/>
    </source>
</evidence>
<accession>A0A956NFQ1</accession>
<feature type="domain" description="FAD-binding FR-type" evidence="1">
    <location>
        <begin position="1"/>
        <end position="97"/>
    </location>
</feature>
<protein>
    <submittedName>
        <fullName evidence="2">Flavodoxin reductase</fullName>
    </submittedName>
</protein>
<dbReference type="PRINTS" id="PR00371">
    <property type="entry name" value="FPNCR"/>
</dbReference>
<dbReference type="SUPFAM" id="SSF63380">
    <property type="entry name" value="Riboflavin synthase domain-like"/>
    <property type="match status" value="1"/>
</dbReference>
<dbReference type="EMBL" id="JAGQHS010000058">
    <property type="protein sequence ID" value="MCA9756570.1"/>
    <property type="molecule type" value="Genomic_DNA"/>
</dbReference>
<organism evidence="2 3">
    <name type="scientific">Eiseniibacteriota bacterium</name>
    <dbReference type="NCBI Taxonomy" id="2212470"/>
    <lineage>
        <taxon>Bacteria</taxon>
        <taxon>Candidatus Eiseniibacteriota</taxon>
    </lineage>
</organism>
<dbReference type="PANTHER" id="PTHR47354:SF5">
    <property type="entry name" value="PROTEIN RFBI"/>
    <property type="match status" value="1"/>
</dbReference>
<dbReference type="InterPro" id="IPR039261">
    <property type="entry name" value="FNR_nucleotide-bd"/>
</dbReference>
<evidence type="ECO:0000313" key="3">
    <source>
        <dbReference type="Proteomes" id="UP000739538"/>
    </source>
</evidence>
<sequence>MKPVKIQLVEFVTHDVKRFVLTKPDGFHFEPGQAVGLATEKDSEDHAFTPTSQPNDGVIEFTIKQYPNPKGMTKALHQMKAGDSLFMSDPFGEIGYKGPGTFIAAGTGITPFLAIIRTLAESGDASGQTLIYTNKTPKDIICEKELRDAFGDRCFLTCTRQSGPGYDDVRIDADYLAKRIEDKTQFFYICGPQAFVKETAENLERLGASPDRIIYEK</sequence>
<dbReference type="PROSITE" id="PS51384">
    <property type="entry name" value="FAD_FR"/>
    <property type="match status" value="1"/>
</dbReference>
<dbReference type="InterPro" id="IPR017927">
    <property type="entry name" value="FAD-bd_FR_type"/>
</dbReference>
<evidence type="ECO:0000313" key="2">
    <source>
        <dbReference type="EMBL" id="MCA9756570.1"/>
    </source>
</evidence>
<dbReference type="Gene3D" id="2.40.30.10">
    <property type="entry name" value="Translation factors"/>
    <property type="match status" value="1"/>
</dbReference>
<dbReference type="GO" id="GO:0016491">
    <property type="term" value="F:oxidoreductase activity"/>
    <property type="evidence" value="ECO:0007669"/>
    <property type="project" value="InterPro"/>
</dbReference>
<dbReference type="PANTHER" id="PTHR47354">
    <property type="entry name" value="NADH OXIDOREDUCTASE HCR"/>
    <property type="match status" value="1"/>
</dbReference>
<dbReference type="InterPro" id="IPR008333">
    <property type="entry name" value="Cbr1-like_FAD-bd_dom"/>
</dbReference>